<dbReference type="Proteomes" id="UP000533641">
    <property type="component" value="Unassembled WGS sequence"/>
</dbReference>
<name>A0A7W6RTS3_9HYPH</name>
<dbReference type="InterPro" id="IPR007833">
    <property type="entry name" value="Capsule_polysaccharide_synth"/>
</dbReference>
<dbReference type="GO" id="GO:0015774">
    <property type="term" value="P:polysaccharide transport"/>
    <property type="evidence" value="ECO:0007669"/>
    <property type="project" value="InterPro"/>
</dbReference>
<reference evidence="2 3" key="1">
    <citation type="submission" date="2020-08" db="EMBL/GenBank/DDBJ databases">
        <title>Genomic Encyclopedia of Type Strains, Phase IV (KMG-V): Genome sequencing to study the core and pangenomes of soil and plant-associated prokaryotes.</title>
        <authorList>
            <person name="Whitman W."/>
        </authorList>
    </citation>
    <scope>NUCLEOTIDE SEQUENCE [LARGE SCALE GENOMIC DNA]</scope>
    <source>
        <strain evidence="2 3">SEMIA 402</strain>
    </source>
</reference>
<dbReference type="EMBL" id="JACIGM010000015">
    <property type="protein sequence ID" value="MBB4277803.1"/>
    <property type="molecule type" value="Genomic_DNA"/>
</dbReference>
<evidence type="ECO:0008006" key="4">
    <source>
        <dbReference type="Google" id="ProtNLM"/>
    </source>
</evidence>
<dbReference type="Pfam" id="PF05159">
    <property type="entry name" value="Capsule_synth"/>
    <property type="match status" value="1"/>
</dbReference>
<feature type="transmembrane region" description="Helical" evidence="1">
    <location>
        <begin position="21"/>
        <end position="39"/>
    </location>
</feature>
<keyword evidence="1" id="KW-0812">Transmembrane</keyword>
<dbReference type="AlphaFoldDB" id="A0A7W6RTS3"/>
<keyword evidence="1" id="KW-1133">Transmembrane helix</keyword>
<evidence type="ECO:0000256" key="1">
    <source>
        <dbReference type="SAM" id="Phobius"/>
    </source>
</evidence>
<keyword evidence="1" id="KW-0472">Membrane</keyword>
<evidence type="ECO:0000313" key="3">
    <source>
        <dbReference type="Proteomes" id="UP000533641"/>
    </source>
</evidence>
<accession>A0A7W6RTS3</accession>
<organism evidence="2 3">
    <name type="scientific">Rhizobium mongolense</name>
    <dbReference type="NCBI Taxonomy" id="57676"/>
    <lineage>
        <taxon>Bacteria</taxon>
        <taxon>Pseudomonadati</taxon>
        <taxon>Pseudomonadota</taxon>
        <taxon>Alphaproteobacteria</taxon>
        <taxon>Hyphomicrobiales</taxon>
        <taxon>Rhizobiaceae</taxon>
        <taxon>Rhizobium/Agrobacterium group</taxon>
        <taxon>Rhizobium</taxon>
    </lineage>
</organism>
<sequence length="654" mass="73122">MNYLIDRLAEFVQDLIERKRLLNILSLVLAALAFIVRFLPMPAHRRRICDGRMYIACQQKNFEKAAKIIVGLSNRETPGADSMRLFLYEVLSHVDPRYANELVKTPRFDRNLLPVIEAALLRRNGEYEAALSALDYTAESFPVRIQVAEFKRSLLLEERRHEEFALDGVTRLSHDPDKPLFQFAASVAAAADSAGRSDILRPVIERIVRDRDAILNDPKLLSRFAQQAVEASMWLLDLAGAKQVVEALRKSGMEKAADRLAGRLNLDALAPMSGLIGRGHQDILARAGLSPPMTQTHDAVIIIPSAALRSNKIDYSGFRADIRFVLQTISEYLDTIGLDYGVKGQIKLHGVEDLPIPFFSYHTVSGHRNGLHFKETDRPSRFSFDTGGYSGWSEFSRKSLAELPLHEVDATAADRFFQQDQAQTISRNLSKYTQGPLHAADALPTRFVFVALQMIGDSVQELAFCNPIEMIEEVLKVCEKIGYSVVVKRHPLCGSTAIGKYIWENESAGRIISATGSIHSIIAKSTAVCVINSGVGAEALLHEKPVYVFGRSDYMAACFVCKQQGDFEKQFQPARTAVSAEDLRRFWYLLRNEYAVDLRDTDNAKAVISTRVKDHIFGARMEAQSRNAESRCPETALPRPSRTTVFLDAVDDES</sequence>
<dbReference type="RefSeq" id="WP_183928547.1">
    <property type="nucleotide sequence ID" value="NZ_JACIGM010000015.1"/>
</dbReference>
<proteinExistence type="predicted"/>
<dbReference type="GO" id="GO:0000271">
    <property type="term" value="P:polysaccharide biosynthetic process"/>
    <property type="evidence" value="ECO:0007669"/>
    <property type="project" value="InterPro"/>
</dbReference>
<gene>
    <name evidence="2" type="ORF">GGE12_005612</name>
</gene>
<protein>
    <recommendedName>
        <fullName evidence="4">Capsular polysaccharide biosynthesis protein</fullName>
    </recommendedName>
</protein>
<evidence type="ECO:0000313" key="2">
    <source>
        <dbReference type="EMBL" id="MBB4277803.1"/>
    </source>
</evidence>
<comment type="caution">
    <text evidence="2">The sequence shown here is derived from an EMBL/GenBank/DDBJ whole genome shotgun (WGS) entry which is preliminary data.</text>
</comment>